<dbReference type="EMBL" id="JASPKY010000396">
    <property type="protein sequence ID" value="KAK9702250.1"/>
    <property type="molecule type" value="Genomic_DNA"/>
</dbReference>
<accession>A0AAW1JFN3</accession>
<evidence type="ECO:0000313" key="2">
    <source>
        <dbReference type="EMBL" id="KAK9702250.1"/>
    </source>
</evidence>
<dbReference type="AlphaFoldDB" id="A0AAW1JFN3"/>
<evidence type="ECO:0000313" key="3">
    <source>
        <dbReference type="Proteomes" id="UP001458880"/>
    </source>
</evidence>
<reference evidence="2 3" key="1">
    <citation type="journal article" date="2024" name="BMC Genomics">
        <title>De novo assembly and annotation of Popillia japonica's genome with initial clues to its potential as an invasive pest.</title>
        <authorList>
            <person name="Cucini C."/>
            <person name="Boschi S."/>
            <person name="Funari R."/>
            <person name="Cardaioli E."/>
            <person name="Iannotti N."/>
            <person name="Marturano G."/>
            <person name="Paoli F."/>
            <person name="Bruttini M."/>
            <person name="Carapelli A."/>
            <person name="Frati F."/>
            <person name="Nardi F."/>
        </authorList>
    </citation>
    <scope>NUCLEOTIDE SEQUENCE [LARGE SCALE GENOMIC DNA]</scope>
    <source>
        <strain evidence="2">DMR45628</strain>
    </source>
</reference>
<feature type="region of interest" description="Disordered" evidence="1">
    <location>
        <begin position="1"/>
        <end position="25"/>
    </location>
</feature>
<evidence type="ECO:0000256" key="1">
    <source>
        <dbReference type="SAM" id="MobiDB-lite"/>
    </source>
</evidence>
<gene>
    <name evidence="2" type="ORF">QE152_g30057</name>
</gene>
<dbReference type="Proteomes" id="UP001458880">
    <property type="component" value="Unassembled WGS sequence"/>
</dbReference>
<protein>
    <submittedName>
        <fullName evidence="2">Uncharacterized protein</fullName>
    </submittedName>
</protein>
<organism evidence="2 3">
    <name type="scientific">Popillia japonica</name>
    <name type="common">Japanese beetle</name>
    <dbReference type="NCBI Taxonomy" id="7064"/>
    <lineage>
        <taxon>Eukaryota</taxon>
        <taxon>Metazoa</taxon>
        <taxon>Ecdysozoa</taxon>
        <taxon>Arthropoda</taxon>
        <taxon>Hexapoda</taxon>
        <taxon>Insecta</taxon>
        <taxon>Pterygota</taxon>
        <taxon>Neoptera</taxon>
        <taxon>Endopterygota</taxon>
        <taxon>Coleoptera</taxon>
        <taxon>Polyphaga</taxon>
        <taxon>Scarabaeiformia</taxon>
        <taxon>Scarabaeidae</taxon>
        <taxon>Rutelinae</taxon>
        <taxon>Popillia</taxon>
    </lineage>
</organism>
<keyword evidence="3" id="KW-1185">Reference proteome</keyword>
<proteinExistence type="predicted"/>
<dbReference type="InterPro" id="IPR012337">
    <property type="entry name" value="RNaseH-like_sf"/>
</dbReference>
<comment type="caution">
    <text evidence="2">The sequence shown here is derived from an EMBL/GenBank/DDBJ whole genome shotgun (WGS) entry which is preliminary data.</text>
</comment>
<dbReference type="SUPFAM" id="SSF53098">
    <property type="entry name" value="Ribonuclease H-like"/>
    <property type="match status" value="1"/>
</dbReference>
<sequence>MCVAGCEKTQAESEGDIGEPTLPPIGSDGDDLWSFHYKLVRDEVSASNSNFDRDSKLKHYLNQPVISITEDPIQFWNKNRDIHPVLSKLSQ</sequence>
<name>A0AAW1JFN3_POPJA</name>